<reference evidence="1 2" key="1">
    <citation type="journal article" date="2016" name="Microbiol. Immunol.">
        <title>Complete genome sequence of Streptococcus troglodytae TKU31 isolated from the oral cavity of a chimpanzee (Pan troglodytes).</title>
        <authorList>
            <person name="Okamoto M."/>
            <person name="Naito M."/>
            <person name="Miyanohara M."/>
            <person name="Imai S."/>
            <person name="Nomura Y."/>
            <person name="Saito W."/>
            <person name="Momoi Y."/>
            <person name="Takada K."/>
            <person name="Miyabe-Nishiwaki T."/>
            <person name="Tomonaga M."/>
            <person name="Hanada N."/>
        </authorList>
    </citation>
    <scope>NUCLEOTIDE SEQUENCE [LARGE SCALE GENOMIC DNA]</scope>
    <source>
        <strain evidence="2">TKU 31</strain>
    </source>
</reference>
<keyword evidence="2" id="KW-1185">Reference proteome</keyword>
<proteinExistence type="predicted"/>
<dbReference type="InterPro" id="IPR017853">
    <property type="entry name" value="GH"/>
</dbReference>
<evidence type="ECO:0000313" key="1">
    <source>
        <dbReference type="EMBL" id="BAQ24145.1"/>
    </source>
</evidence>
<dbReference type="RefSeq" id="WP_128833208.1">
    <property type="nucleotide sequence ID" value="NZ_AP014612.1"/>
</dbReference>
<protein>
    <submittedName>
        <fullName evidence="1">Uncharacterized protein</fullName>
    </submittedName>
</protein>
<sequence>MKRPFRLLIISLFCLSILMFIGIFASKVRPTKATLKKDVQLYGITIDDSWYDRVKTDDIVAALKAMPVKPTVRIVMSKDSSPKSYVNLFRKLHRVAYVMACPVDSYEMNLYKDVNTYQKRFADAYHYLSSYTDIWEIGNEINGTDWIKQKDTLITKKIKAVYQTISSAGGKTALTFYYENPKYDHDMIAWIKKNIPPEMRSGVDYSFVSYYEDDNEGYQPDWQSVFNQLQNLFPNSNVGMGECGNTADNATENSKIAMAKRYYTMPKYTKHYVGGYFWWEWVQDCVPHDNNPIYDAINKSLKK</sequence>
<gene>
    <name evidence="1" type="ORF">SRT_08840</name>
</gene>
<dbReference type="EMBL" id="AP014612">
    <property type="protein sequence ID" value="BAQ24145.1"/>
    <property type="molecule type" value="Genomic_DNA"/>
</dbReference>
<dbReference type="AlphaFoldDB" id="A0A1L7LIV3"/>
<dbReference type="Proteomes" id="UP000217758">
    <property type="component" value="Chromosome"/>
</dbReference>
<dbReference type="Gene3D" id="3.20.20.80">
    <property type="entry name" value="Glycosidases"/>
    <property type="match status" value="1"/>
</dbReference>
<name>A0A1L7LIV3_9STRE</name>
<accession>A0A1L7LIV3</accession>
<evidence type="ECO:0000313" key="2">
    <source>
        <dbReference type="Proteomes" id="UP000217758"/>
    </source>
</evidence>
<dbReference type="SUPFAM" id="SSF51445">
    <property type="entry name" value="(Trans)glycosidases"/>
    <property type="match status" value="1"/>
</dbReference>
<dbReference type="KEGG" id="strg:SRT_08840"/>
<organism evidence="1 2">
    <name type="scientific">Streptococcus troglodytae</name>
    <dbReference type="NCBI Taxonomy" id="1111760"/>
    <lineage>
        <taxon>Bacteria</taxon>
        <taxon>Bacillati</taxon>
        <taxon>Bacillota</taxon>
        <taxon>Bacilli</taxon>
        <taxon>Lactobacillales</taxon>
        <taxon>Streptococcaceae</taxon>
        <taxon>Streptococcus</taxon>
    </lineage>
</organism>